<evidence type="ECO:0000313" key="1">
    <source>
        <dbReference type="EMBL" id="CAG8834032.1"/>
    </source>
</evidence>
<feature type="non-terminal residue" evidence="1">
    <location>
        <position position="1"/>
    </location>
</feature>
<dbReference type="Proteomes" id="UP000789901">
    <property type="component" value="Unassembled WGS sequence"/>
</dbReference>
<keyword evidence="2" id="KW-1185">Reference proteome</keyword>
<accession>A0ABN7WM20</accession>
<comment type="caution">
    <text evidence="1">The sequence shown here is derived from an EMBL/GenBank/DDBJ whole genome shotgun (WGS) entry which is preliminary data.</text>
</comment>
<proteinExistence type="predicted"/>
<name>A0ABN7WM20_GIGMA</name>
<sequence length="243" mass="28524">FYYEIIEESVYLNASQSAYIFTSKEKQYKIPDQYAVINPNSKTMWSGILIFGLQLESVKTAHNAKNRELKSIENSAVNSTIPREGTISNERVLLNKQMEANIRITQVNLYHLEVEKDSTDAFEQGMIDKIDKIEAQHSIKNLLNYIIPYLKQSNILKCTDPVVYLRISGLYNDKSRKIIVNEMKRINVTFQFWENHETHNWNYTSLMVKDKLKVLQLFNFGVLFCPSNAKLIRQLWDQFYSLY</sequence>
<dbReference type="EMBL" id="CAJVQB010048511">
    <property type="protein sequence ID" value="CAG8834032.1"/>
    <property type="molecule type" value="Genomic_DNA"/>
</dbReference>
<protein>
    <submittedName>
        <fullName evidence="1">27111_t:CDS:1</fullName>
    </submittedName>
</protein>
<gene>
    <name evidence="1" type="ORF">GMARGA_LOCUS31850</name>
</gene>
<reference evidence="1 2" key="1">
    <citation type="submission" date="2021-06" db="EMBL/GenBank/DDBJ databases">
        <authorList>
            <person name="Kallberg Y."/>
            <person name="Tangrot J."/>
            <person name="Rosling A."/>
        </authorList>
    </citation>
    <scope>NUCLEOTIDE SEQUENCE [LARGE SCALE GENOMIC DNA]</scope>
    <source>
        <strain evidence="1 2">120-4 pot B 10/14</strain>
    </source>
</reference>
<organism evidence="1 2">
    <name type="scientific">Gigaspora margarita</name>
    <dbReference type="NCBI Taxonomy" id="4874"/>
    <lineage>
        <taxon>Eukaryota</taxon>
        <taxon>Fungi</taxon>
        <taxon>Fungi incertae sedis</taxon>
        <taxon>Mucoromycota</taxon>
        <taxon>Glomeromycotina</taxon>
        <taxon>Glomeromycetes</taxon>
        <taxon>Diversisporales</taxon>
        <taxon>Gigasporaceae</taxon>
        <taxon>Gigaspora</taxon>
    </lineage>
</organism>
<evidence type="ECO:0000313" key="2">
    <source>
        <dbReference type="Proteomes" id="UP000789901"/>
    </source>
</evidence>